<evidence type="ECO:0000313" key="10">
    <source>
        <dbReference type="EMBL" id="TFD27259.1"/>
    </source>
</evidence>
<evidence type="ECO:0000256" key="4">
    <source>
        <dbReference type="ARBA" id="ARBA00022679"/>
    </source>
</evidence>
<dbReference type="EC" id="2.8.1.7" evidence="3 8"/>
<keyword evidence="5 8" id="KW-0663">Pyridoxal phosphate</keyword>
<dbReference type="Pfam" id="PF00266">
    <property type="entry name" value="Aminotran_5"/>
    <property type="match status" value="1"/>
</dbReference>
<comment type="catalytic activity">
    <reaction evidence="6 8">
        <text>(sulfur carrier)-H + L-cysteine = (sulfur carrier)-SH + L-alanine</text>
        <dbReference type="Rhea" id="RHEA:43892"/>
        <dbReference type="Rhea" id="RHEA-COMP:14737"/>
        <dbReference type="Rhea" id="RHEA-COMP:14739"/>
        <dbReference type="ChEBI" id="CHEBI:29917"/>
        <dbReference type="ChEBI" id="CHEBI:35235"/>
        <dbReference type="ChEBI" id="CHEBI:57972"/>
        <dbReference type="ChEBI" id="CHEBI:64428"/>
        <dbReference type="EC" id="2.8.1.7"/>
    </reaction>
</comment>
<evidence type="ECO:0000256" key="1">
    <source>
        <dbReference type="ARBA" id="ARBA00001933"/>
    </source>
</evidence>
<dbReference type="PANTHER" id="PTHR43586">
    <property type="entry name" value="CYSTEINE DESULFURASE"/>
    <property type="match status" value="1"/>
</dbReference>
<evidence type="ECO:0000256" key="2">
    <source>
        <dbReference type="ARBA" id="ARBA00010447"/>
    </source>
</evidence>
<evidence type="ECO:0000256" key="8">
    <source>
        <dbReference type="RuleBase" id="RU004506"/>
    </source>
</evidence>
<evidence type="ECO:0000256" key="6">
    <source>
        <dbReference type="ARBA" id="ARBA00050776"/>
    </source>
</evidence>
<dbReference type="Gene3D" id="3.40.640.10">
    <property type="entry name" value="Type I PLP-dependent aspartate aminotransferase-like (Major domain)"/>
    <property type="match status" value="1"/>
</dbReference>
<evidence type="ECO:0000256" key="3">
    <source>
        <dbReference type="ARBA" id="ARBA00012239"/>
    </source>
</evidence>
<comment type="similarity">
    <text evidence="2 8">Belongs to the class-V pyridoxal-phosphate-dependent aminotransferase family. Csd subfamily.</text>
</comment>
<protein>
    <recommendedName>
        <fullName evidence="3 8">Cysteine desulfurase</fullName>
        <ecNumber evidence="3 8">2.8.1.7</ecNumber>
    </recommendedName>
</protein>
<dbReference type="RefSeq" id="WP_134571872.1">
    <property type="nucleotide sequence ID" value="NZ_SOGT01000006.1"/>
</dbReference>
<dbReference type="InterPro" id="IPR015421">
    <property type="entry name" value="PyrdxlP-dep_Trfase_major"/>
</dbReference>
<dbReference type="OrthoDB" id="9804366at2"/>
<dbReference type="Gene3D" id="3.90.1150.10">
    <property type="entry name" value="Aspartate Aminotransferase, domain 1"/>
    <property type="match status" value="1"/>
</dbReference>
<dbReference type="NCBIfam" id="TIGR01979">
    <property type="entry name" value="sufS"/>
    <property type="match status" value="1"/>
</dbReference>
<feature type="domain" description="Aminotransferase class V" evidence="9">
    <location>
        <begin position="56"/>
        <end position="442"/>
    </location>
</feature>
<accession>A0A4R8ZGA3</accession>
<dbReference type="AlphaFoldDB" id="A0A4R8ZGA3"/>
<name>A0A4R8ZGA3_9MICO</name>
<dbReference type="InterPro" id="IPR000192">
    <property type="entry name" value="Aminotrans_V_dom"/>
</dbReference>
<keyword evidence="11" id="KW-1185">Reference proteome</keyword>
<keyword evidence="4 8" id="KW-0808">Transferase</keyword>
<organism evidence="10 11">
    <name type="scientific">Cryobacterium lyxosi</name>
    <dbReference type="NCBI Taxonomy" id="1259228"/>
    <lineage>
        <taxon>Bacteria</taxon>
        <taxon>Bacillati</taxon>
        <taxon>Actinomycetota</taxon>
        <taxon>Actinomycetes</taxon>
        <taxon>Micrococcales</taxon>
        <taxon>Microbacteriaceae</taxon>
        <taxon>Cryobacterium</taxon>
    </lineage>
</organism>
<dbReference type="InterPro" id="IPR015422">
    <property type="entry name" value="PyrdxlP-dep_Trfase_small"/>
</dbReference>
<dbReference type="GO" id="GO:0006534">
    <property type="term" value="P:cysteine metabolic process"/>
    <property type="evidence" value="ECO:0007669"/>
    <property type="project" value="UniProtKB-UniRule"/>
</dbReference>
<dbReference type="GO" id="GO:0031071">
    <property type="term" value="F:cysteine desulfurase activity"/>
    <property type="evidence" value="ECO:0007669"/>
    <property type="project" value="UniProtKB-UniRule"/>
</dbReference>
<dbReference type="InterPro" id="IPR015424">
    <property type="entry name" value="PyrdxlP-dep_Trfase"/>
</dbReference>
<dbReference type="SUPFAM" id="SSF53383">
    <property type="entry name" value="PLP-dependent transferases"/>
    <property type="match status" value="1"/>
</dbReference>
<evidence type="ECO:0000313" key="11">
    <source>
        <dbReference type="Proteomes" id="UP000298424"/>
    </source>
</evidence>
<dbReference type="InterPro" id="IPR020578">
    <property type="entry name" value="Aminotrans_V_PyrdxlP_BS"/>
</dbReference>
<evidence type="ECO:0000259" key="9">
    <source>
        <dbReference type="Pfam" id="PF00266"/>
    </source>
</evidence>
<comment type="function">
    <text evidence="8">Catalyzes the removal of elemental sulfur and selenium atoms from L-cysteine, L-cystine, L-selenocysteine, and L-selenocystine to produce L-alanine.</text>
</comment>
<sequence>MSTSAGLITGVHPITRPEATNSDVGANAAFSIEESAAIRSDFPILSRLVRGGKPLVYLDSGATSHKPHQVLDAERTFYEQHNSAVHRGAHQLAEEATEAFESARATVARFIGAQTNEVVFTKNATEALNLVAYSFSNAAAAGAMDGVEADVAARFKLGVGDEIVITEMEHHANLIPWQELARRSGATLRWIGVTDDGRLNLNDLETVISDRTKVVAFTHVSNVLGTINPVSAIVARARKVGALTVLDASQSVPHLGIDVVDLDVDFLAFSGHKMFGPLGVGVLWGRSGLLEAMPPFLTGGSMIHTVHMEGSTYAAPPQRFEAGVPVAAQAVGLAAACDYLTRLGMPRVSAHEQALTEVLLAGLAQRPWIRVIGPADGADRTGVVSFVVDGVHAHDVGQILDDAGVAVRVGHHCAWPLHQRLDVAATTRVTFAAYNTAAEITVLLNALDQVPAVFGVEAL</sequence>
<dbReference type="InterPro" id="IPR010970">
    <property type="entry name" value="Cys_dSase_SufS"/>
</dbReference>
<dbReference type="PROSITE" id="PS00595">
    <property type="entry name" value="AA_TRANSFER_CLASS_5"/>
    <property type="match status" value="1"/>
</dbReference>
<dbReference type="EMBL" id="SOGT01000006">
    <property type="protein sequence ID" value="TFD27259.1"/>
    <property type="molecule type" value="Genomic_DNA"/>
</dbReference>
<dbReference type="CDD" id="cd06453">
    <property type="entry name" value="SufS_like"/>
    <property type="match status" value="1"/>
</dbReference>
<gene>
    <name evidence="10" type="primary">sufS</name>
    <name evidence="10" type="ORF">E3T27_05670</name>
</gene>
<proteinExistence type="inferred from homology"/>
<comment type="cofactor">
    <cofactor evidence="1 7">
        <name>pyridoxal 5'-phosphate</name>
        <dbReference type="ChEBI" id="CHEBI:597326"/>
    </cofactor>
</comment>
<evidence type="ECO:0000256" key="5">
    <source>
        <dbReference type="ARBA" id="ARBA00022898"/>
    </source>
</evidence>
<dbReference type="GO" id="GO:0030170">
    <property type="term" value="F:pyridoxal phosphate binding"/>
    <property type="evidence" value="ECO:0007669"/>
    <property type="project" value="UniProtKB-UniRule"/>
</dbReference>
<comment type="caution">
    <text evidence="10">The sequence shown here is derived from an EMBL/GenBank/DDBJ whole genome shotgun (WGS) entry which is preliminary data.</text>
</comment>
<reference evidence="10 11" key="1">
    <citation type="submission" date="2019-03" db="EMBL/GenBank/DDBJ databases">
        <title>Genomics of glacier-inhabiting Cryobacterium strains.</title>
        <authorList>
            <person name="Liu Q."/>
            <person name="Xin Y.-H."/>
        </authorList>
    </citation>
    <scope>NUCLEOTIDE SEQUENCE [LARGE SCALE GENOMIC DNA]</scope>
    <source>
        <strain evidence="10 11">TMT1-1</strain>
    </source>
</reference>
<dbReference type="PANTHER" id="PTHR43586:SF8">
    <property type="entry name" value="CYSTEINE DESULFURASE 1, CHLOROPLASTIC"/>
    <property type="match status" value="1"/>
</dbReference>
<evidence type="ECO:0000256" key="7">
    <source>
        <dbReference type="RuleBase" id="RU004504"/>
    </source>
</evidence>
<dbReference type="Proteomes" id="UP000298424">
    <property type="component" value="Unassembled WGS sequence"/>
</dbReference>